<dbReference type="AlphaFoldDB" id="A0A7R8YUI6"/>
<dbReference type="GO" id="GO:0005739">
    <property type="term" value="C:mitochondrion"/>
    <property type="evidence" value="ECO:0007669"/>
    <property type="project" value="UniProtKB-SubCell"/>
</dbReference>
<accession>A0A7R8YUI6</accession>
<evidence type="ECO:0000256" key="2">
    <source>
        <dbReference type="ARBA" id="ARBA00009116"/>
    </source>
</evidence>
<dbReference type="Proteomes" id="UP000594454">
    <property type="component" value="Chromosome 3"/>
</dbReference>
<evidence type="ECO:0000256" key="5">
    <source>
        <dbReference type="SAM" id="MobiDB-lite"/>
    </source>
</evidence>
<organism evidence="6 7">
    <name type="scientific">Hermetia illucens</name>
    <name type="common">Black soldier fly</name>
    <dbReference type="NCBI Taxonomy" id="343691"/>
    <lineage>
        <taxon>Eukaryota</taxon>
        <taxon>Metazoa</taxon>
        <taxon>Ecdysozoa</taxon>
        <taxon>Arthropoda</taxon>
        <taxon>Hexapoda</taxon>
        <taxon>Insecta</taxon>
        <taxon>Pterygota</taxon>
        <taxon>Neoptera</taxon>
        <taxon>Endopterygota</taxon>
        <taxon>Diptera</taxon>
        <taxon>Brachycera</taxon>
        <taxon>Stratiomyomorpha</taxon>
        <taxon>Stratiomyidae</taxon>
        <taxon>Hermetiinae</taxon>
        <taxon>Hermetia</taxon>
    </lineage>
</organism>
<dbReference type="FunCoup" id="A0A7R8YUI6">
    <property type="interactions" value="1102"/>
</dbReference>
<keyword evidence="3" id="KW-0809">Transit peptide</keyword>
<dbReference type="InParanoid" id="A0A7R8YUI6"/>
<dbReference type="GO" id="GO:0033615">
    <property type="term" value="P:mitochondrial proton-transporting ATP synthase complex assembly"/>
    <property type="evidence" value="ECO:0007669"/>
    <property type="project" value="TreeGrafter"/>
</dbReference>
<keyword evidence="7" id="KW-1185">Reference proteome</keyword>
<dbReference type="OrthoDB" id="16535at2759"/>
<evidence type="ECO:0000256" key="4">
    <source>
        <dbReference type="ARBA" id="ARBA00023128"/>
    </source>
</evidence>
<dbReference type="Pfam" id="PF06644">
    <property type="entry name" value="ATP11"/>
    <property type="match status" value="1"/>
</dbReference>
<comment type="similarity">
    <text evidence="2">Belongs to the ATP11 family.</text>
</comment>
<proteinExistence type="inferred from homology"/>
<evidence type="ECO:0000313" key="7">
    <source>
        <dbReference type="Proteomes" id="UP000594454"/>
    </source>
</evidence>
<protein>
    <recommendedName>
        <fullName evidence="8">ATP synthase mitochondrial F1 complex assembly factor 1</fullName>
    </recommendedName>
</protein>
<gene>
    <name evidence="6" type="ORF">HERILL_LOCUS7687</name>
</gene>
<dbReference type="InterPro" id="IPR010591">
    <property type="entry name" value="ATP11"/>
</dbReference>
<reference evidence="6 7" key="1">
    <citation type="submission" date="2020-11" db="EMBL/GenBank/DDBJ databases">
        <authorList>
            <person name="Wallbank WR R."/>
            <person name="Pardo Diaz C."/>
            <person name="Kozak K."/>
            <person name="Martin S."/>
            <person name="Jiggins C."/>
            <person name="Moest M."/>
            <person name="Warren A I."/>
            <person name="Generalovic N T."/>
            <person name="Byers J.R.P. K."/>
            <person name="Montejo-Kovacevich G."/>
            <person name="Yen C E."/>
        </authorList>
    </citation>
    <scope>NUCLEOTIDE SEQUENCE [LARGE SCALE GENOMIC DNA]</scope>
</reference>
<evidence type="ECO:0008006" key="8">
    <source>
        <dbReference type="Google" id="ProtNLM"/>
    </source>
</evidence>
<keyword evidence="4" id="KW-0496">Mitochondrion</keyword>
<sequence length="253" mass="29587">MSALLRAEKVLEELKEKNPYYEKYASKIAALQQTSPEEFLERVDAAEKKKETKPGSERKYSELLNPKEKLETPAAKPTDKKLDDVMKVDLIRDKTPEEIKHLWYEYHKSKDVVAAAIPVEQYDMLMTNGKEYPVFIFPLPRSEGYEFIMLQFSGNTIHFTPLIAYQVHKENAPECLNIVHYTELRDKGIVLMRGEYDTQVLNPQEAQCLANQLQLYYCKGDKSKMELLETFNNRPDNFKHMDLIKEMENIKIE</sequence>
<name>A0A7R8YUI6_HERIL</name>
<evidence type="ECO:0000256" key="3">
    <source>
        <dbReference type="ARBA" id="ARBA00022946"/>
    </source>
</evidence>
<dbReference type="PANTHER" id="PTHR13126:SF0">
    <property type="entry name" value="ATP SYNTHASE MITOCHONDRIAL F1 COMPLEX ASSEMBLY FACTOR 1"/>
    <property type="match status" value="1"/>
</dbReference>
<dbReference type="PANTHER" id="PTHR13126">
    <property type="entry name" value="CHAPERONE ATP11"/>
    <property type="match status" value="1"/>
</dbReference>
<evidence type="ECO:0000313" key="6">
    <source>
        <dbReference type="EMBL" id="CAD7084811.1"/>
    </source>
</evidence>
<dbReference type="EMBL" id="LR899011">
    <property type="protein sequence ID" value="CAD7084811.1"/>
    <property type="molecule type" value="Genomic_DNA"/>
</dbReference>
<comment type="subcellular location">
    <subcellularLocation>
        <location evidence="1">Mitochondrion</location>
    </subcellularLocation>
</comment>
<feature type="region of interest" description="Disordered" evidence="5">
    <location>
        <begin position="41"/>
        <end position="76"/>
    </location>
</feature>
<evidence type="ECO:0000256" key="1">
    <source>
        <dbReference type="ARBA" id="ARBA00004173"/>
    </source>
</evidence>